<dbReference type="GO" id="GO:0003700">
    <property type="term" value="F:DNA-binding transcription factor activity"/>
    <property type="evidence" value="ECO:0007669"/>
    <property type="project" value="TreeGrafter"/>
</dbReference>
<dbReference type="CDD" id="cd00038">
    <property type="entry name" value="CAP_ED"/>
    <property type="match status" value="1"/>
</dbReference>
<dbReference type="SUPFAM" id="SSF51206">
    <property type="entry name" value="cAMP-binding domain-like"/>
    <property type="match status" value="1"/>
</dbReference>
<dbReference type="InterPro" id="IPR018490">
    <property type="entry name" value="cNMP-bd_dom_sf"/>
</dbReference>
<dbReference type="Gene3D" id="2.60.120.10">
    <property type="entry name" value="Jelly Rolls"/>
    <property type="match status" value="1"/>
</dbReference>
<dbReference type="PANTHER" id="PTHR24567">
    <property type="entry name" value="CRP FAMILY TRANSCRIPTIONAL REGULATORY PROTEIN"/>
    <property type="match status" value="1"/>
</dbReference>
<name>A0A382R0R6_9ZZZZ</name>
<protein>
    <recommendedName>
        <fullName evidence="1">Cyclic nucleotide-binding domain-containing protein</fullName>
    </recommendedName>
</protein>
<dbReference type="InterPro" id="IPR000595">
    <property type="entry name" value="cNMP-bd_dom"/>
</dbReference>
<dbReference type="SMART" id="SM00100">
    <property type="entry name" value="cNMP"/>
    <property type="match status" value="1"/>
</dbReference>
<dbReference type="InterPro" id="IPR050397">
    <property type="entry name" value="Env_Response_Regulators"/>
</dbReference>
<dbReference type="Pfam" id="PF00027">
    <property type="entry name" value="cNMP_binding"/>
    <property type="match status" value="1"/>
</dbReference>
<evidence type="ECO:0000259" key="1">
    <source>
        <dbReference type="PROSITE" id="PS50042"/>
    </source>
</evidence>
<dbReference type="GO" id="GO:0005829">
    <property type="term" value="C:cytosol"/>
    <property type="evidence" value="ECO:0007669"/>
    <property type="project" value="TreeGrafter"/>
</dbReference>
<proteinExistence type="predicted"/>
<dbReference type="EMBL" id="UINC01117912">
    <property type="protein sequence ID" value="SVC90668.1"/>
    <property type="molecule type" value="Genomic_DNA"/>
</dbReference>
<evidence type="ECO:0000313" key="2">
    <source>
        <dbReference type="EMBL" id="SVC90668.1"/>
    </source>
</evidence>
<feature type="domain" description="Cyclic nucleotide-binding" evidence="1">
    <location>
        <begin position="10"/>
        <end position="132"/>
    </location>
</feature>
<dbReference type="AlphaFoldDB" id="A0A382R0R6"/>
<dbReference type="PANTHER" id="PTHR24567:SF74">
    <property type="entry name" value="HTH-TYPE TRANSCRIPTIONAL REGULATOR ARCR"/>
    <property type="match status" value="1"/>
</dbReference>
<organism evidence="2">
    <name type="scientific">marine metagenome</name>
    <dbReference type="NCBI Taxonomy" id="408172"/>
    <lineage>
        <taxon>unclassified sequences</taxon>
        <taxon>metagenomes</taxon>
        <taxon>ecological metagenomes</taxon>
    </lineage>
</organism>
<dbReference type="PRINTS" id="PR00103">
    <property type="entry name" value="CAMPKINASE"/>
</dbReference>
<gene>
    <name evidence="2" type="ORF">METZ01_LOCUS343522</name>
</gene>
<accession>A0A382R0R6</accession>
<dbReference type="InterPro" id="IPR014710">
    <property type="entry name" value="RmlC-like_jellyroll"/>
</dbReference>
<reference evidence="2" key="1">
    <citation type="submission" date="2018-05" db="EMBL/GenBank/DDBJ databases">
        <authorList>
            <person name="Lanie J.A."/>
            <person name="Ng W.-L."/>
            <person name="Kazmierczak K.M."/>
            <person name="Andrzejewski T.M."/>
            <person name="Davidsen T.M."/>
            <person name="Wayne K.J."/>
            <person name="Tettelin H."/>
            <person name="Glass J.I."/>
            <person name="Rusch D."/>
            <person name="Podicherti R."/>
            <person name="Tsui H.-C.T."/>
            <person name="Winkler M.E."/>
        </authorList>
    </citation>
    <scope>NUCLEOTIDE SEQUENCE</scope>
</reference>
<sequence>MIKLLENLYIFRGLSDDDISRIEAIAELESYSSGDLIFRQNDAADAFFVIQHGTVNIELDEEGDTSGPIAVATLGTGSHFGEMAFLDNQPRSASAIAASYSDILRIGYSAMKEVLESDSALSIHVYKQLARFMCSRLRLTTLDLKYERSQNLGHL</sequence>
<dbReference type="PROSITE" id="PS50042">
    <property type="entry name" value="CNMP_BINDING_3"/>
    <property type="match status" value="1"/>
</dbReference>